<evidence type="ECO:0000259" key="1">
    <source>
        <dbReference type="Pfam" id="PF02036"/>
    </source>
</evidence>
<dbReference type="Proteomes" id="UP000277094">
    <property type="component" value="Unassembled WGS sequence"/>
</dbReference>
<dbReference type="EMBL" id="RJSG01000002">
    <property type="protein sequence ID" value="RNL79570.1"/>
    <property type="molecule type" value="Genomic_DNA"/>
</dbReference>
<protein>
    <recommendedName>
        <fullName evidence="1">SCP2 domain-containing protein</fullName>
    </recommendedName>
</protein>
<name>A0A3N0DVC9_9ACTN</name>
<dbReference type="AlphaFoldDB" id="A0A3N0DVC9"/>
<evidence type="ECO:0000313" key="3">
    <source>
        <dbReference type="Proteomes" id="UP000277094"/>
    </source>
</evidence>
<comment type="caution">
    <text evidence="2">The sequence shown here is derived from an EMBL/GenBank/DDBJ whole genome shotgun (WGS) entry which is preliminary data.</text>
</comment>
<gene>
    <name evidence="2" type="ORF">EFL95_11375</name>
</gene>
<feature type="domain" description="SCP2" evidence="1">
    <location>
        <begin position="211"/>
        <end position="284"/>
    </location>
</feature>
<organism evidence="2 3">
    <name type="scientific">Nocardioides marmorisolisilvae</name>
    <dbReference type="NCBI Taxonomy" id="1542737"/>
    <lineage>
        <taxon>Bacteria</taxon>
        <taxon>Bacillati</taxon>
        <taxon>Actinomycetota</taxon>
        <taxon>Actinomycetes</taxon>
        <taxon>Propionibacteriales</taxon>
        <taxon>Nocardioidaceae</taxon>
        <taxon>Nocardioides</taxon>
    </lineage>
</organism>
<dbReference type="RefSeq" id="WP_123234072.1">
    <property type="nucleotide sequence ID" value="NZ_RJSG01000002.1"/>
</dbReference>
<dbReference type="SUPFAM" id="SSF55718">
    <property type="entry name" value="SCP-like"/>
    <property type="match status" value="1"/>
</dbReference>
<evidence type="ECO:0000313" key="2">
    <source>
        <dbReference type="EMBL" id="RNL79570.1"/>
    </source>
</evidence>
<dbReference type="InterPro" id="IPR003033">
    <property type="entry name" value="SCP2_sterol-bd_dom"/>
</dbReference>
<reference evidence="2 3" key="1">
    <citation type="submission" date="2018-11" db="EMBL/GenBank/DDBJ databases">
        <authorList>
            <person name="Li F."/>
        </authorList>
    </citation>
    <scope>NUCLEOTIDE SEQUENCE [LARGE SCALE GENOMIC DNA]</scope>
    <source>
        <strain evidence="2 3">KIS18-7</strain>
    </source>
</reference>
<dbReference type="InterPro" id="IPR036527">
    <property type="entry name" value="SCP2_sterol-bd_dom_sf"/>
</dbReference>
<accession>A0A3N0DVC9</accession>
<keyword evidence="3" id="KW-1185">Reference proteome</keyword>
<proteinExistence type="predicted"/>
<dbReference type="OrthoDB" id="5243187at2"/>
<sequence>MQHLAAAVGRWDPAVLAAADDDTLTALLGTAELRAEAVAALVATLSNQQGPWTGPPGVVRVEVELPAGGRESWSVRFGPTGVSLVDADPQVCLRLPLAPAVRLVTGQADGALLYLSGLLDVVGDEDLLLAIGTRVTTASGRPLIDAAALDPVAVSSAIEGARTEHLAAVMAGGFRELVLTEVFRRVPEFVIAEKAERVRVGVGFEIGGRPDGDVDRYVVRITDGACTVLPDAGVDEPVDATLVLEGHEFLRLVLGHLNPVRGVVSGQLQVRGQVLKALGFNSVMRIPGSQGA</sequence>
<dbReference type="Gene3D" id="3.30.1050.10">
    <property type="entry name" value="SCP2 sterol-binding domain"/>
    <property type="match status" value="1"/>
</dbReference>
<dbReference type="Pfam" id="PF02036">
    <property type="entry name" value="SCP2"/>
    <property type="match status" value="1"/>
</dbReference>